<keyword evidence="3" id="KW-1185">Reference proteome</keyword>
<comment type="caution">
    <text evidence="2">The sequence shown here is derived from an EMBL/GenBank/DDBJ whole genome shotgun (WGS) entry which is preliminary data.</text>
</comment>
<gene>
    <name evidence="2" type="ORF">F3J40_22820</name>
</gene>
<dbReference type="SUPFAM" id="SSF160631">
    <property type="entry name" value="SMI1/KNR4-like"/>
    <property type="match status" value="1"/>
</dbReference>
<dbReference type="Pfam" id="PF09346">
    <property type="entry name" value="SMI1_KNR4"/>
    <property type="match status" value="1"/>
</dbReference>
<dbReference type="EMBL" id="VWXF01000015">
    <property type="protein sequence ID" value="NIF24410.1"/>
    <property type="molecule type" value="Genomic_DNA"/>
</dbReference>
<feature type="domain" description="Knr4/Smi1-like" evidence="1">
    <location>
        <begin position="8"/>
        <end position="157"/>
    </location>
</feature>
<organism evidence="2 3">
    <name type="scientific">Candidatus Pantoea multigeneris</name>
    <dbReference type="NCBI Taxonomy" id="2608357"/>
    <lineage>
        <taxon>Bacteria</taxon>
        <taxon>Pseudomonadati</taxon>
        <taxon>Pseudomonadota</taxon>
        <taxon>Gammaproteobacteria</taxon>
        <taxon>Enterobacterales</taxon>
        <taxon>Erwiniaceae</taxon>
        <taxon>Pantoea</taxon>
    </lineage>
</organism>
<dbReference type="Gene3D" id="3.40.1580.10">
    <property type="entry name" value="SMI1/KNR4-like"/>
    <property type="match status" value="1"/>
</dbReference>
<dbReference type="InterPro" id="IPR018958">
    <property type="entry name" value="Knr4/Smi1-like_dom"/>
</dbReference>
<dbReference type="InterPro" id="IPR037883">
    <property type="entry name" value="Knr4/Smi1-like_sf"/>
</dbReference>
<accession>A0ABX0RGF7</accession>
<dbReference type="Proteomes" id="UP001515683">
    <property type="component" value="Unassembled WGS sequence"/>
</dbReference>
<evidence type="ECO:0000313" key="3">
    <source>
        <dbReference type="Proteomes" id="UP001515683"/>
    </source>
</evidence>
<dbReference type="RefSeq" id="WP_167018319.1">
    <property type="nucleotide sequence ID" value="NZ_VWXF01000015.1"/>
</dbReference>
<reference evidence="2 3" key="1">
    <citation type="journal article" date="2019" name="bioRxiv">
        <title>Bacteria contribute to plant secondary compound degradation in a generalist herbivore system.</title>
        <authorList>
            <person name="Francoeur C.B."/>
            <person name="Khadempour L."/>
            <person name="Moreira-Soto R.D."/>
            <person name="Gotting K."/>
            <person name="Book A.J."/>
            <person name="Pinto-Tomas A.A."/>
            <person name="Keefover-Ring K."/>
            <person name="Currie C.R."/>
        </authorList>
    </citation>
    <scope>NUCLEOTIDE SEQUENCE [LARGE SCALE GENOMIC DNA]</scope>
    <source>
        <strain evidence="2">Acro-835</strain>
    </source>
</reference>
<evidence type="ECO:0000313" key="2">
    <source>
        <dbReference type="EMBL" id="NIF24410.1"/>
    </source>
</evidence>
<evidence type="ECO:0000259" key="1">
    <source>
        <dbReference type="SMART" id="SM00860"/>
    </source>
</evidence>
<protein>
    <submittedName>
        <fullName evidence="2">SMI1/KNR4 family protein</fullName>
    </submittedName>
</protein>
<proteinExistence type="predicted"/>
<dbReference type="SMART" id="SM00860">
    <property type="entry name" value="SMI1_KNR4"/>
    <property type="match status" value="1"/>
</dbReference>
<sequence length="173" mass="20074">MPISCGKPLLGPEIHSLEMKYNTRLPDDYRKFLEKKNGFVVKSPDFSELHYDGVDEGIIAFHGLFGIETQNHYNDVYYHNDNFLNEVDFLKEKMIIGDDPGGNYFLIINIDNKTGVYYWDRTHLHSEDDIQIFAIPEKNDSGNIYKITDDFTSFYKMVLQTTADLGMKINNDL</sequence>
<name>A0ABX0RGF7_9GAMM</name>